<gene>
    <name evidence="13" type="ORF">BA70_01650</name>
</gene>
<dbReference type="OrthoDB" id="9778912at2"/>
<dbReference type="RefSeq" id="WP_034317256.1">
    <property type="nucleotide sequence ID" value="NZ_JOTP01000001.1"/>
</dbReference>
<comment type="cofactor">
    <cofactor evidence="1">
        <name>FMN</name>
        <dbReference type="ChEBI" id="CHEBI:58210"/>
    </cofactor>
</comment>
<dbReference type="eggNOG" id="COG2070">
    <property type="taxonomic scope" value="Bacteria"/>
</dbReference>
<dbReference type="PANTHER" id="PTHR42747">
    <property type="entry name" value="NITRONATE MONOOXYGENASE-RELATED"/>
    <property type="match status" value="1"/>
</dbReference>
<comment type="function">
    <text evidence="2">Nitronate monooxygenase that uses molecular oxygen to catalyze the oxidative denitrification of alkyl nitronates. Acts on propionate 3-nitronate (P3N), the presumed physiological substrate. Probably functions in the detoxification of P3N, a metabolic poison produced by plants and fungi as a defense mechanism.</text>
</comment>
<evidence type="ECO:0000256" key="11">
    <source>
        <dbReference type="ARBA" id="ARBA00031155"/>
    </source>
</evidence>
<evidence type="ECO:0000256" key="6">
    <source>
        <dbReference type="ARBA" id="ARBA00022630"/>
    </source>
</evidence>
<dbReference type="Gene3D" id="3.20.20.70">
    <property type="entry name" value="Aldolase class I"/>
    <property type="match status" value="1"/>
</dbReference>
<proteinExistence type="inferred from homology"/>
<dbReference type="InterPro" id="IPR013785">
    <property type="entry name" value="Aldolase_TIM"/>
</dbReference>
<dbReference type="GO" id="GO:0000166">
    <property type="term" value="F:nucleotide binding"/>
    <property type="evidence" value="ECO:0007669"/>
    <property type="project" value="UniProtKB-KW"/>
</dbReference>
<keyword evidence="7" id="KW-0288">FMN</keyword>
<comment type="similarity">
    <text evidence="3">Belongs to the nitronate monooxygenase family. NMO class I subfamily.</text>
</comment>
<name>A0A081LGE7_9BACI</name>
<dbReference type="SUPFAM" id="SSF51412">
    <property type="entry name" value="Inosine monophosphate dehydrogenase (IMPDH)"/>
    <property type="match status" value="1"/>
</dbReference>
<comment type="catalytic activity">
    <reaction evidence="12">
        <text>3 propionate 3-nitronate + 3 O2 + H2O = 3 3-oxopropanoate + 2 nitrate + nitrite + H2O2 + 3 H(+)</text>
        <dbReference type="Rhea" id="RHEA:57332"/>
        <dbReference type="ChEBI" id="CHEBI:15377"/>
        <dbReference type="ChEBI" id="CHEBI:15378"/>
        <dbReference type="ChEBI" id="CHEBI:15379"/>
        <dbReference type="ChEBI" id="CHEBI:16240"/>
        <dbReference type="ChEBI" id="CHEBI:16301"/>
        <dbReference type="ChEBI" id="CHEBI:17632"/>
        <dbReference type="ChEBI" id="CHEBI:33190"/>
        <dbReference type="ChEBI" id="CHEBI:136067"/>
    </reaction>
</comment>
<dbReference type="Proteomes" id="UP000028091">
    <property type="component" value="Unassembled WGS sequence"/>
</dbReference>
<dbReference type="Pfam" id="PF03060">
    <property type="entry name" value="NMO"/>
    <property type="match status" value="1"/>
</dbReference>
<keyword evidence="5" id="KW-0216">Detoxification</keyword>
<dbReference type="AlphaFoldDB" id="A0A081LGE7"/>
<keyword evidence="10 13" id="KW-0503">Monooxygenase</keyword>
<reference evidence="13 14" key="1">
    <citation type="submission" date="2012-09" db="EMBL/GenBank/DDBJ databases">
        <title>Genome Sequence of Bacillus sp. DW5-4.</title>
        <authorList>
            <person name="Lai Q."/>
            <person name="Liu Y."/>
            <person name="Shao Z."/>
        </authorList>
    </citation>
    <scope>NUCLEOTIDE SEQUENCE [LARGE SCALE GENOMIC DNA]</scope>
    <source>
        <strain evidence="13 14">DW5-4</strain>
    </source>
</reference>
<evidence type="ECO:0000256" key="4">
    <source>
        <dbReference type="ARBA" id="ARBA00013457"/>
    </source>
</evidence>
<evidence type="ECO:0000256" key="2">
    <source>
        <dbReference type="ARBA" id="ARBA00003535"/>
    </source>
</evidence>
<keyword evidence="14" id="KW-1185">Reference proteome</keyword>
<evidence type="ECO:0000256" key="5">
    <source>
        <dbReference type="ARBA" id="ARBA00022575"/>
    </source>
</evidence>
<evidence type="ECO:0000256" key="9">
    <source>
        <dbReference type="ARBA" id="ARBA00023002"/>
    </source>
</evidence>
<dbReference type="EMBL" id="JOTP01000001">
    <property type="protein sequence ID" value="KEP28323.1"/>
    <property type="molecule type" value="Genomic_DNA"/>
</dbReference>
<evidence type="ECO:0000256" key="12">
    <source>
        <dbReference type="ARBA" id="ARBA00049401"/>
    </source>
</evidence>
<dbReference type="FunFam" id="3.20.20.70:FF:000154">
    <property type="entry name" value="Probable nitronate monooxygenase"/>
    <property type="match status" value="1"/>
</dbReference>
<keyword evidence="6" id="KW-0285">Flavoprotein</keyword>
<comment type="caution">
    <text evidence="13">The sequence shown here is derived from an EMBL/GenBank/DDBJ whole genome shotgun (WGS) entry which is preliminary data.</text>
</comment>
<protein>
    <recommendedName>
        <fullName evidence="4">Probable nitronate monooxygenase</fullName>
    </recommendedName>
    <alternativeName>
        <fullName evidence="11">Propionate 3-nitronate monooxygenase</fullName>
    </alternativeName>
</protein>
<dbReference type="GO" id="GO:0009636">
    <property type="term" value="P:response to toxic substance"/>
    <property type="evidence" value="ECO:0007669"/>
    <property type="project" value="UniProtKB-KW"/>
</dbReference>
<dbReference type="InterPro" id="IPR004136">
    <property type="entry name" value="NMO"/>
</dbReference>
<dbReference type="CDD" id="cd04730">
    <property type="entry name" value="NPD_like"/>
    <property type="match status" value="1"/>
</dbReference>
<keyword evidence="9" id="KW-0560">Oxidoreductase</keyword>
<evidence type="ECO:0000313" key="14">
    <source>
        <dbReference type="Proteomes" id="UP000028091"/>
    </source>
</evidence>
<evidence type="ECO:0000256" key="1">
    <source>
        <dbReference type="ARBA" id="ARBA00001917"/>
    </source>
</evidence>
<evidence type="ECO:0000256" key="10">
    <source>
        <dbReference type="ARBA" id="ARBA00023033"/>
    </source>
</evidence>
<keyword evidence="8" id="KW-0547">Nucleotide-binding</keyword>
<sequence length="349" mass="38265">MGEFTTLLQIKHGIIQAPMAGGAVTPQLAAAVSQYGGLGSLASGYVQPENMRKQIRQVKELTSRPFQVNVFVPEPIPDVKKEDVAFWEKRLPVLPKAHMMPSEEELWDDFEQKINILQEEDVPIVSFTFACPNEQTIHRLKQKRIFLIGTATTKEEALLLEEKGMDAIVLQGSEAGGHRGTFLPSKGDALQGLISLMSDVKQTCHVPLIAAGGIMDRAGVKAAMELGADAVQIGTRFLASQESAAAEVYKNAILQAEGSDTKVTRLFSGKRARGIVNQWMEEEKPHEDKVLPYPVQHVWTTPMRKTAAAEGNSEQMALWAGQGVGRIQSILTVEDIMNELTQTSIHEGV</sequence>
<accession>A0A081LGE7</accession>
<organism evidence="13 14">
    <name type="scientific">Bacillus zhangzhouensis</name>
    <dbReference type="NCBI Taxonomy" id="1178540"/>
    <lineage>
        <taxon>Bacteria</taxon>
        <taxon>Bacillati</taxon>
        <taxon>Bacillota</taxon>
        <taxon>Bacilli</taxon>
        <taxon>Bacillales</taxon>
        <taxon>Bacillaceae</taxon>
        <taxon>Bacillus</taxon>
    </lineage>
</organism>
<dbReference type="PANTHER" id="PTHR42747:SF3">
    <property type="entry name" value="NITRONATE MONOOXYGENASE-RELATED"/>
    <property type="match status" value="1"/>
</dbReference>
<evidence type="ECO:0000256" key="3">
    <source>
        <dbReference type="ARBA" id="ARBA00009881"/>
    </source>
</evidence>
<evidence type="ECO:0000256" key="8">
    <source>
        <dbReference type="ARBA" id="ARBA00022741"/>
    </source>
</evidence>
<evidence type="ECO:0000313" key="13">
    <source>
        <dbReference type="EMBL" id="KEP28323.1"/>
    </source>
</evidence>
<evidence type="ECO:0000256" key="7">
    <source>
        <dbReference type="ARBA" id="ARBA00022643"/>
    </source>
</evidence>
<dbReference type="GO" id="GO:0018580">
    <property type="term" value="F:nitronate monooxygenase activity"/>
    <property type="evidence" value="ECO:0007669"/>
    <property type="project" value="InterPro"/>
</dbReference>